<proteinExistence type="predicted"/>
<accession>A0A0V0GLU0</accession>
<reference evidence="1" key="1">
    <citation type="submission" date="2015-12" db="EMBL/GenBank/DDBJ databases">
        <title>Gene expression during late stages of embryo sac development: a critical building block for successful pollen-pistil interactions.</title>
        <authorList>
            <person name="Liu Y."/>
            <person name="Joly V."/>
            <person name="Sabar M."/>
            <person name="Matton D.P."/>
        </authorList>
    </citation>
    <scope>NUCLEOTIDE SEQUENCE</scope>
</reference>
<organism evidence="1">
    <name type="scientific">Solanum chacoense</name>
    <name type="common">Chaco potato</name>
    <dbReference type="NCBI Taxonomy" id="4108"/>
    <lineage>
        <taxon>Eukaryota</taxon>
        <taxon>Viridiplantae</taxon>
        <taxon>Streptophyta</taxon>
        <taxon>Embryophyta</taxon>
        <taxon>Tracheophyta</taxon>
        <taxon>Spermatophyta</taxon>
        <taxon>Magnoliopsida</taxon>
        <taxon>eudicotyledons</taxon>
        <taxon>Gunneridae</taxon>
        <taxon>Pentapetalae</taxon>
        <taxon>asterids</taxon>
        <taxon>lamiids</taxon>
        <taxon>Solanales</taxon>
        <taxon>Solanaceae</taxon>
        <taxon>Solanoideae</taxon>
        <taxon>Solaneae</taxon>
        <taxon>Solanum</taxon>
    </lineage>
</organism>
<dbReference type="AlphaFoldDB" id="A0A0V0GLU0"/>
<dbReference type="EMBL" id="GEDG01036093">
    <property type="protein sequence ID" value="JAP08883.1"/>
    <property type="molecule type" value="Transcribed_RNA"/>
</dbReference>
<sequence length="101" mass="11648">MEKELFIEKSSKVGKSRYELKSLFDVKCSTLPNCLVYTGTRKHKNKAKYSNLYTRRVPTNGMLNTGIELIRIEFFVWGKNSLDVSSLLICNPTELEEPRTV</sequence>
<name>A0A0V0GLU0_SOLCH</name>
<evidence type="ECO:0000313" key="1">
    <source>
        <dbReference type="EMBL" id="JAP08883.1"/>
    </source>
</evidence>
<protein>
    <submittedName>
        <fullName evidence="1">Putative ovule protein</fullName>
    </submittedName>
</protein>